<dbReference type="KEGG" id="spon:HME9304_00348"/>
<dbReference type="AlphaFoldDB" id="A0A2Z4LNM7"/>
<sequence>MKKNFFPILAVCFLAACGDGDLQIEAIDFDEGSIQFCSGGQEDTETTLFFKIIGDETLILDLQASLIENEPSDDPIISTIPAQSNLTYRLFSDDVTQAYFCGEVPPATPTVVEEVLATGGSVQIITTLDTISRTTKTYNHEITILEVTLENSLGETITDQTGIEFGNYTTTEDSSVGLIFSNFNNVTISSCEVTNENITLVKVLNDEFLSFTLPISLLENSETGETPREASLSETIVFKNGTAISAVTVDSVCAGSLSDLENEFSTTEGTVSVTTTASEPNSEGVVTYTHTISLVNFTLQDLNGANAGTFDDEPYVFGEFTTTNS</sequence>
<evidence type="ECO:0000313" key="2">
    <source>
        <dbReference type="Proteomes" id="UP000248536"/>
    </source>
</evidence>
<proteinExistence type="predicted"/>
<gene>
    <name evidence="1" type="ORF">HME9304_00348</name>
</gene>
<evidence type="ECO:0000313" key="1">
    <source>
        <dbReference type="EMBL" id="AWX43360.1"/>
    </source>
</evidence>
<reference evidence="1 2" key="1">
    <citation type="submission" date="2018-06" db="EMBL/GenBank/DDBJ databases">
        <title>Spongiibacterium sp. HME9304 Genome sequencing and assembly.</title>
        <authorList>
            <person name="Kang H."/>
            <person name="Kim H."/>
            <person name="Joh K."/>
        </authorList>
    </citation>
    <scope>NUCLEOTIDE SEQUENCE [LARGE SCALE GENOMIC DNA]</scope>
    <source>
        <strain evidence="1 2">HME9304</strain>
    </source>
</reference>
<protein>
    <submittedName>
        <fullName evidence="1">Uncharacterized protein</fullName>
    </submittedName>
</protein>
<dbReference type="EMBL" id="CP030104">
    <property type="protein sequence ID" value="AWX43360.1"/>
    <property type="molecule type" value="Genomic_DNA"/>
</dbReference>
<name>A0A2Z4LNM7_9FLAO</name>
<dbReference type="PROSITE" id="PS51257">
    <property type="entry name" value="PROKAR_LIPOPROTEIN"/>
    <property type="match status" value="1"/>
</dbReference>
<organism evidence="1 2">
    <name type="scientific">Flagellimonas maritima</name>
    <dbReference type="NCBI Taxonomy" id="1383885"/>
    <lineage>
        <taxon>Bacteria</taxon>
        <taxon>Pseudomonadati</taxon>
        <taxon>Bacteroidota</taxon>
        <taxon>Flavobacteriia</taxon>
        <taxon>Flavobacteriales</taxon>
        <taxon>Flavobacteriaceae</taxon>
        <taxon>Flagellimonas</taxon>
    </lineage>
</organism>
<accession>A0A2Z4LNM7</accession>
<keyword evidence="2" id="KW-1185">Reference proteome</keyword>
<dbReference type="RefSeq" id="WP_206170483.1">
    <property type="nucleotide sequence ID" value="NZ_CP030104.1"/>
</dbReference>
<dbReference type="Proteomes" id="UP000248536">
    <property type="component" value="Chromosome"/>
</dbReference>